<feature type="transmembrane region" description="Helical" evidence="7">
    <location>
        <begin position="45"/>
        <end position="66"/>
    </location>
</feature>
<gene>
    <name evidence="9" type="ORF">PECUL_23A015171</name>
</gene>
<keyword evidence="10" id="KW-1185">Reference proteome</keyword>
<dbReference type="Pfam" id="PF23727">
    <property type="entry name" value="Beta-prop_FAM234A_B"/>
    <property type="match status" value="1"/>
</dbReference>
<feature type="domain" description="FAM234A/B beta-propeller" evidence="8">
    <location>
        <begin position="78"/>
        <end position="546"/>
    </location>
</feature>
<dbReference type="EMBL" id="OW240918">
    <property type="protein sequence ID" value="CAH2306837.1"/>
    <property type="molecule type" value="Genomic_DNA"/>
</dbReference>
<comment type="subcellular location">
    <subcellularLocation>
        <location evidence="1">Membrane</location>
        <topology evidence="1">Single-pass membrane protein</topology>
    </subcellularLocation>
</comment>
<accession>A0AAD1SQ57</accession>
<proteinExistence type="inferred from homology"/>
<dbReference type="Proteomes" id="UP001295444">
    <property type="component" value="Chromosome 07"/>
</dbReference>
<dbReference type="SUPFAM" id="SSF50998">
    <property type="entry name" value="Quinoprotein alcohol dehydrogenase-like"/>
    <property type="match status" value="1"/>
</dbReference>
<dbReference type="InterPro" id="IPR011047">
    <property type="entry name" value="Quinoprotein_ADH-like_sf"/>
</dbReference>
<comment type="similarity">
    <text evidence="5">Belongs to the FAM234 family.</text>
</comment>
<evidence type="ECO:0000256" key="6">
    <source>
        <dbReference type="SAM" id="MobiDB-lite"/>
    </source>
</evidence>
<evidence type="ECO:0000313" key="9">
    <source>
        <dbReference type="EMBL" id="CAH2306837.1"/>
    </source>
</evidence>
<protein>
    <submittedName>
        <fullName evidence="9">FAM234A isoform X1</fullName>
    </submittedName>
</protein>
<evidence type="ECO:0000259" key="8">
    <source>
        <dbReference type="Pfam" id="PF23727"/>
    </source>
</evidence>
<dbReference type="GO" id="GO:0009986">
    <property type="term" value="C:cell surface"/>
    <property type="evidence" value="ECO:0007669"/>
    <property type="project" value="TreeGrafter"/>
</dbReference>
<dbReference type="AlphaFoldDB" id="A0AAD1SQ57"/>
<sequence length="548" mass="61509">MENNETDTEVRPLKTNDEKVLENNDTTGDTNDSNKKPSWLSRCRTAAFFASLFLCLTAVFAFSFIIPCPVRPYSQRTWSVQYSRASTYAFLSTEDVNQDNVQDVLFLFKADDTDNLNVTCADEGFRSPCSFLTALSGTNGSTLWIKPVAEDVRLAECGITNLGGMEFSGCIISGRPESLMAINSHTGNILWKTSTGFASNSVVRKPVLKIPDVNGDDVQDLMIFVSVEDEMQSFIFSGKNGDRIGQNKSIGIPRKDGHYTHATASGSQYVLMYTGGSIEGYSVRDLYSRITDDEIKPVTLKTDPDWEGQTNHSAGYIPILPISSSGDIRYLLKIPGKYYNNILIVKTEVSELLDGQKFHSLWSLNTTNILSKPALGYFKKDVLSIMMELGIGNGRKKVIIIDSNSGTVQWEVEMNLGIVNPNPATLKTGDHRSFFLFWGEDNPDLNSTMEARENLYMFHPSYSKALLQLNNNTKNIVMFDAFLFEKSRHACYVLLSGPNTLEMFNNVSISKRKLKEDITTSKIVWLSKETANEKDIRDHFFRMRYSSH</sequence>
<dbReference type="GO" id="GO:0016020">
    <property type="term" value="C:membrane"/>
    <property type="evidence" value="ECO:0007669"/>
    <property type="project" value="UniProtKB-SubCell"/>
</dbReference>
<organism evidence="9 10">
    <name type="scientific">Pelobates cultripes</name>
    <name type="common">Western spadefoot toad</name>
    <dbReference type="NCBI Taxonomy" id="61616"/>
    <lineage>
        <taxon>Eukaryota</taxon>
        <taxon>Metazoa</taxon>
        <taxon>Chordata</taxon>
        <taxon>Craniata</taxon>
        <taxon>Vertebrata</taxon>
        <taxon>Euteleostomi</taxon>
        <taxon>Amphibia</taxon>
        <taxon>Batrachia</taxon>
        <taxon>Anura</taxon>
        <taxon>Pelobatoidea</taxon>
        <taxon>Pelobatidae</taxon>
        <taxon>Pelobates</taxon>
    </lineage>
</organism>
<evidence type="ECO:0000256" key="7">
    <source>
        <dbReference type="SAM" id="Phobius"/>
    </source>
</evidence>
<evidence type="ECO:0000256" key="1">
    <source>
        <dbReference type="ARBA" id="ARBA00004167"/>
    </source>
</evidence>
<feature type="compositionally biased region" description="Basic and acidic residues" evidence="6">
    <location>
        <begin position="8"/>
        <end position="22"/>
    </location>
</feature>
<feature type="region of interest" description="Disordered" evidence="6">
    <location>
        <begin position="1"/>
        <end position="37"/>
    </location>
</feature>
<name>A0AAD1SQ57_PELCU</name>
<dbReference type="PANTHER" id="PTHR21419">
    <property type="match status" value="1"/>
</dbReference>
<dbReference type="InterPro" id="IPR055409">
    <property type="entry name" value="Beta-prop_FAM234A_B"/>
</dbReference>
<keyword evidence="3 7" id="KW-1133">Transmembrane helix</keyword>
<keyword evidence="2 7" id="KW-0812">Transmembrane</keyword>
<dbReference type="InterPro" id="IPR045232">
    <property type="entry name" value="FAM234"/>
</dbReference>
<evidence type="ECO:0000256" key="3">
    <source>
        <dbReference type="ARBA" id="ARBA00022989"/>
    </source>
</evidence>
<reference evidence="9" key="1">
    <citation type="submission" date="2022-03" db="EMBL/GenBank/DDBJ databases">
        <authorList>
            <person name="Alioto T."/>
            <person name="Alioto T."/>
            <person name="Gomez Garrido J."/>
        </authorList>
    </citation>
    <scope>NUCLEOTIDE SEQUENCE</scope>
</reference>
<evidence type="ECO:0000256" key="4">
    <source>
        <dbReference type="ARBA" id="ARBA00023136"/>
    </source>
</evidence>
<dbReference type="PANTHER" id="PTHR21419:SF7">
    <property type="entry name" value="PROTEIN FAM234A"/>
    <property type="match status" value="1"/>
</dbReference>
<evidence type="ECO:0000313" key="10">
    <source>
        <dbReference type="Proteomes" id="UP001295444"/>
    </source>
</evidence>
<evidence type="ECO:0000256" key="2">
    <source>
        <dbReference type="ARBA" id="ARBA00022692"/>
    </source>
</evidence>
<evidence type="ECO:0000256" key="5">
    <source>
        <dbReference type="ARBA" id="ARBA00025791"/>
    </source>
</evidence>
<keyword evidence="4 7" id="KW-0472">Membrane</keyword>